<name>A0A8S1BK89_ARCPL</name>
<dbReference type="EMBL" id="CADEBC010000602">
    <property type="protein sequence ID" value="CAB3259035.1"/>
    <property type="molecule type" value="Genomic_DNA"/>
</dbReference>
<dbReference type="AlphaFoldDB" id="A0A8S1BK89"/>
<evidence type="ECO:0000313" key="1">
    <source>
        <dbReference type="EMBL" id="CAB3259035.1"/>
    </source>
</evidence>
<protein>
    <submittedName>
        <fullName evidence="1">Uncharacterized protein</fullName>
    </submittedName>
</protein>
<accession>A0A8S1BK89</accession>
<sequence length="176" mass="18609">MKNFVNGADLRNAFVKVQAQEWLAQHPLQAGGGDSGSGVIPHDIGGRTRCITCRCRLTFRSRAWKELGVSMAAGGGVVPIAPAATRANATPPPSDVARGTVATDAAARLTSAYRTFSYARSLTTQPPYRATLPEFILQKHTPQCRAKDAPNPFTAVGVAVVVVSNEALASITYPAF</sequence>
<dbReference type="OrthoDB" id="7480203at2759"/>
<organism evidence="1 2">
    <name type="scientific">Arctia plantaginis</name>
    <name type="common">Wood tiger moth</name>
    <name type="synonym">Phalaena plantaginis</name>
    <dbReference type="NCBI Taxonomy" id="874455"/>
    <lineage>
        <taxon>Eukaryota</taxon>
        <taxon>Metazoa</taxon>
        <taxon>Ecdysozoa</taxon>
        <taxon>Arthropoda</taxon>
        <taxon>Hexapoda</taxon>
        <taxon>Insecta</taxon>
        <taxon>Pterygota</taxon>
        <taxon>Neoptera</taxon>
        <taxon>Endopterygota</taxon>
        <taxon>Lepidoptera</taxon>
        <taxon>Glossata</taxon>
        <taxon>Ditrysia</taxon>
        <taxon>Noctuoidea</taxon>
        <taxon>Erebidae</taxon>
        <taxon>Arctiinae</taxon>
        <taxon>Arctia</taxon>
    </lineage>
</organism>
<comment type="caution">
    <text evidence="1">The sequence shown here is derived from an EMBL/GenBank/DDBJ whole genome shotgun (WGS) entry which is preliminary data.</text>
</comment>
<reference evidence="1 2" key="1">
    <citation type="submission" date="2020-04" db="EMBL/GenBank/DDBJ databases">
        <authorList>
            <person name="Wallbank WR R."/>
            <person name="Pardo Diaz C."/>
            <person name="Kozak K."/>
            <person name="Martin S."/>
            <person name="Jiggins C."/>
            <person name="Moest M."/>
            <person name="Warren A I."/>
            <person name="Byers J.R.P. K."/>
            <person name="Montejo-Kovacevich G."/>
            <person name="Yen C E."/>
        </authorList>
    </citation>
    <scope>NUCLEOTIDE SEQUENCE [LARGE SCALE GENOMIC DNA]</scope>
</reference>
<keyword evidence="2" id="KW-1185">Reference proteome</keyword>
<dbReference type="Proteomes" id="UP000494106">
    <property type="component" value="Unassembled WGS sequence"/>
</dbReference>
<evidence type="ECO:0000313" key="2">
    <source>
        <dbReference type="Proteomes" id="UP000494106"/>
    </source>
</evidence>
<gene>
    <name evidence="1" type="ORF">APLA_LOCUS16818</name>
</gene>
<proteinExistence type="predicted"/>